<feature type="transmembrane region" description="Helical" evidence="1">
    <location>
        <begin position="20"/>
        <end position="46"/>
    </location>
</feature>
<dbReference type="Proteomes" id="UP000054911">
    <property type="component" value="Unassembled WGS sequence"/>
</dbReference>
<evidence type="ECO:0000313" key="4">
    <source>
        <dbReference type="Proteomes" id="UP000054911"/>
    </source>
</evidence>
<feature type="transmembrane region" description="Helical" evidence="1">
    <location>
        <begin position="304"/>
        <end position="325"/>
    </location>
</feature>
<feature type="transmembrane region" description="Helical" evidence="1">
    <location>
        <begin position="280"/>
        <end position="298"/>
    </location>
</feature>
<evidence type="ECO:0000313" key="3">
    <source>
        <dbReference type="EMBL" id="SAK68544.1"/>
    </source>
</evidence>
<feature type="transmembrane region" description="Helical" evidence="1">
    <location>
        <begin position="67"/>
        <end position="85"/>
    </location>
</feature>
<sequence length="352" mass="39378">MLSHLVVVGYNQLGWIWTATIYLPVRIAIAGHQAVILFFVLSGFALTRMIGGMRSYAYPRYLAARVARLYPPYAASIVLAASVYFCLEKLGFDWKDGWMYTVHPHINKEIIADHALLVGPLNARDISPVIWSIAMEMRISIAFPIILYLVRRFGGYAVLGMMICSLAIGPLIPWADAHYRSYVSQTMLTVHYATFFFIGCWLSFNVDNLRARIPSKYLVVAWCIALGLYAYPFFGEWKIIARVCGDVAVGVGAALLITLCSTVKDNSFLRLGGWLGKYSYSLYLNHILVMFTAIIVLYRSAGAVVVWCVTIPAALLVAVLMHKLFEWPSVLLGRKILRGFSSSHTVTKQLDA</sequence>
<proteinExistence type="predicted"/>
<dbReference type="STRING" id="1777141.AWB80_03439"/>
<accession>A0A158BEN5</accession>
<comment type="caution">
    <text evidence="3">The sequence shown here is derived from an EMBL/GenBank/DDBJ whole genome shotgun (WGS) entry which is preliminary data.</text>
</comment>
<feature type="transmembrane region" description="Helical" evidence="1">
    <location>
        <begin position="156"/>
        <end position="175"/>
    </location>
</feature>
<dbReference type="AlphaFoldDB" id="A0A158BEN5"/>
<organism evidence="3 4">
    <name type="scientific">Caballeronia pedi</name>
    <dbReference type="NCBI Taxonomy" id="1777141"/>
    <lineage>
        <taxon>Bacteria</taxon>
        <taxon>Pseudomonadati</taxon>
        <taxon>Pseudomonadota</taxon>
        <taxon>Betaproteobacteria</taxon>
        <taxon>Burkholderiales</taxon>
        <taxon>Burkholderiaceae</taxon>
        <taxon>Caballeronia</taxon>
    </lineage>
</organism>
<keyword evidence="4" id="KW-1185">Reference proteome</keyword>
<feature type="transmembrane region" description="Helical" evidence="1">
    <location>
        <begin position="240"/>
        <end position="259"/>
    </location>
</feature>
<feature type="transmembrane region" description="Helical" evidence="1">
    <location>
        <begin position="129"/>
        <end position="149"/>
    </location>
</feature>
<dbReference type="EMBL" id="FCOE02000010">
    <property type="protein sequence ID" value="SAK68544.1"/>
    <property type="molecule type" value="Genomic_DNA"/>
</dbReference>
<dbReference type="GO" id="GO:0016747">
    <property type="term" value="F:acyltransferase activity, transferring groups other than amino-acyl groups"/>
    <property type="evidence" value="ECO:0007669"/>
    <property type="project" value="InterPro"/>
</dbReference>
<dbReference type="PANTHER" id="PTHR23028">
    <property type="entry name" value="ACETYLTRANSFERASE"/>
    <property type="match status" value="1"/>
</dbReference>
<dbReference type="Pfam" id="PF01757">
    <property type="entry name" value="Acyl_transf_3"/>
    <property type="match status" value="1"/>
</dbReference>
<feature type="transmembrane region" description="Helical" evidence="1">
    <location>
        <begin position="217"/>
        <end position="234"/>
    </location>
</feature>
<reference evidence="3" key="1">
    <citation type="submission" date="2016-01" db="EMBL/GenBank/DDBJ databases">
        <authorList>
            <person name="Peeters C."/>
        </authorList>
    </citation>
    <scope>NUCLEOTIDE SEQUENCE [LARGE SCALE GENOMIC DNA]</scope>
    <source>
        <strain evidence="3">LMG 29323</strain>
    </source>
</reference>
<dbReference type="InterPro" id="IPR050879">
    <property type="entry name" value="Acyltransferase_3"/>
</dbReference>
<name>A0A158BEN5_9BURK</name>
<gene>
    <name evidence="3" type="ORF">AWB80_03439</name>
</gene>
<keyword evidence="1" id="KW-1133">Transmembrane helix</keyword>
<feature type="transmembrane region" description="Helical" evidence="1">
    <location>
        <begin position="187"/>
        <end position="205"/>
    </location>
</feature>
<evidence type="ECO:0000256" key="1">
    <source>
        <dbReference type="SAM" id="Phobius"/>
    </source>
</evidence>
<dbReference type="GO" id="GO:0009103">
    <property type="term" value="P:lipopolysaccharide biosynthetic process"/>
    <property type="evidence" value="ECO:0007669"/>
    <property type="project" value="TreeGrafter"/>
</dbReference>
<keyword evidence="1" id="KW-0472">Membrane</keyword>
<dbReference type="InterPro" id="IPR002656">
    <property type="entry name" value="Acyl_transf_3_dom"/>
</dbReference>
<evidence type="ECO:0000259" key="2">
    <source>
        <dbReference type="Pfam" id="PF01757"/>
    </source>
</evidence>
<feature type="domain" description="Acyltransferase 3" evidence="2">
    <location>
        <begin position="4"/>
        <end position="321"/>
    </location>
</feature>
<protein>
    <submittedName>
        <fullName evidence="3">Lipopolysaccharide biosynthesis-related membrane protein</fullName>
    </submittedName>
</protein>
<dbReference type="GO" id="GO:0016020">
    <property type="term" value="C:membrane"/>
    <property type="evidence" value="ECO:0007669"/>
    <property type="project" value="TreeGrafter"/>
</dbReference>
<dbReference type="PANTHER" id="PTHR23028:SF53">
    <property type="entry name" value="ACYL_TRANSF_3 DOMAIN-CONTAINING PROTEIN"/>
    <property type="match status" value="1"/>
</dbReference>
<keyword evidence="1" id="KW-0812">Transmembrane</keyword>